<dbReference type="Pfam" id="PF00891">
    <property type="entry name" value="Methyltransf_2"/>
    <property type="match status" value="1"/>
</dbReference>
<protein>
    <recommendedName>
        <fullName evidence="4">O-methyltransferase C-terminal domain-containing protein</fullName>
    </recommendedName>
</protein>
<evidence type="ECO:0000313" key="6">
    <source>
        <dbReference type="Proteomes" id="UP000287651"/>
    </source>
</evidence>
<dbReference type="EMBL" id="AMZH03029139">
    <property type="protein sequence ID" value="RRT33409.1"/>
    <property type="molecule type" value="Genomic_DNA"/>
</dbReference>
<feature type="domain" description="O-methyltransferase C-terminal" evidence="4">
    <location>
        <begin position="4"/>
        <end position="84"/>
    </location>
</feature>
<keyword evidence="1" id="KW-0489">Methyltransferase</keyword>
<organism evidence="5 6">
    <name type="scientific">Ensete ventricosum</name>
    <name type="common">Abyssinian banana</name>
    <name type="synonym">Musa ensete</name>
    <dbReference type="NCBI Taxonomy" id="4639"/>
    <lineage>
        <taxon>Eukaryota</taxon>
        <taxon>Viridiplantae</taxon>
        <taxon>Streptophyta</taxon>
        <taxon>Embryophyta</taxon>
        <taxon>Tracheophyta</taxon>
        <taxon>Spermatophyta</taxon>
        <taxon>Magnoliopsida</taxon>
        <taxon>Liliopsida</taxon>
        <taxon>Zingiberales</taxon>
        <taxon>Musaceae</taxon>
        <taxon>Ensete</taxon>
    </lineage>
</organism>
<evidence type="ECO:0000256" key="2">
    <source>
        <dbReference type="ARBA" id="ARBA00022679"/>
    </source>
</evidence>
<reference evidence="5 6" key="1">
    <citation type="journal article" date="2014" name="Agronomy (Basel)">
        <title>A Draft Genome Sequence for Ensete ventricosum, the Drought-Tolerant Tree Against Hunger.</title>
        <authorList>
            <person name="Harrison J."/>
            <person name="Moore K.A."/>
            <person name="Paszkiewicz K."/>
            <person name="Jones T."/>
            <person name="Grant M."/>
            <person name="Ambacheew D."/>
            <person name="Muzemil S."/>
            <person name="Studholme D.J."/>
        </authorList>
    </citation>
    <scope>NUCLEOTIDE SEQUENCE [LARGE SCALE GENOMIC DNA]</scope>
</reference>
<evidence type="ECO:0000256" key="3">
    <source>
        <dbReference type="ARBA" id="ARBA00022691"/>
    </source>
</evidence>
<name>A0A426X1R1_ENSVE</name>
<keyword evidence="2" id="KW-0808">Transferase</keyword>
<dbReference type="InterPro" id="IPR001077">
    <property type="entry name" value="COMT_C"/>
</dbReference>
<evidence type="ECO:0000256" key="1">
    <source>
        <dbReference type="ARBA" id="ARBA00022603"/>
    </source>
</evidence>
<evidence type="ECO:0000313" key="5">
    <source>
        <dbReference type="EMBL" id="RRT33409.1"/>
    </source>
</evidence>
<dbReference type="Gene3D" id="3.40.50.150">
    <property type="entry name" value="Vaccinia Virus protein VP39"/>
    <property type="match status" value="1"/>
</dbReference>
<keyword evidence="3" id="KW-0949">S-adenosyl-L-methionine</keyword>
<dbReference type="InterPro" id="IPR016461">
    <property type="entry name" value="COMT-like"/>
</dbReference>
<sequence length="102" mass="11641">MQTQWILHDWTDEHCAKLLKNCRKALPKKGKVIVIECILPVVPEATPRDQYIYQLDICMSTYNIGGKERTEQEFQALAMDAGFSGFKALPVFAGTYIMELTE</sequence>
<dbReference type="PROSITE" id="PS51683">
    <property type="entry name" value="SAM_OMT_II"/>
    <property type="match status" value="1"/>
</dbReference>
<proteinExistence type="predicted"/>
<dbReference type="AlphaFoldDB" id="A0A426X1R1"/>
<evidence type="ECO:0000259" key="4">
    <source>
        <dbReference type="Pfam" id="PF00891"/>
    </source>
</evidence>
<dbReference type="PANTHER" id="PTHR11746">
    <property type="entry name" value="O-METHYLTRANSFERASE"/>
    <property type="match status" value="1"/>
</dbReference>
<comment type="caution">
    <text evidence="5">The sequence shown here is derived from an EMBL/GenBank/DDBJ whole genome shotgun (WGS) entry which is preliminary data.</text>
</comment>
<gene>
    <name evidence="5" type="ORF">B296_00043160</name>
</gene>
<accession>A0A426X1R1</accession>
<dbReference type="GO" id="GO:0008171">
    <property type="term" value="F:O-methyltransferase activity"/>
    <property type="evidence" value="ECO:0007669"/>
    <property type="project" value="InterPro"/>
</dbReference>
<dbReference type="InterPro" id="IPR029063">
    <property type="entry name" value="SAM-dependent_MTases_sf"/>
</dbReference>
<dbReference type="GO" id="GO:0032259">
    <property type="term" value="P:methylation"/>
    <property type="evidence" value="ECO:0007669"/>
    <property type="project" value="UniProtKB-KW"/>
</dbReference>
<dbReference type="SUPFAM" id="SSF53335">
    <property type="entry name" value="S-adenosyl-L-methionine-dependent methyltransferases"/>
    <property type="match status" value="1"/>
</dbReference>
<dbReference type="Proteomes" id="UP000287651">
    <property type="component" value="Unassembled WGS sequence"/>
</dbReference>